<evidence type="ECO:0000313" key="2">
    <source>
        <dbReference type="Proteomes" id="UP000011518"/>
    </source>
</evidence>
<sequence length="86" mass="9130">MAAAAVAAAPGPAKRGERCEMGRLPSQPGGHLQQLLKTTTGSSGNIGTLDCLLQKNIGDSSVDKQQNVIALKDLFRSKELEPDWNK</sequence>
<dbReference type="Proteomes" id="UP000011518">
    <property type="component" value="Unassembled WGS sequence"/>
</dbReference>
<evidence type="ECO:0000313" key="1">
    <source>
        <dbReference type="EMBL" id="ELW63046.1"/>
    </source>
</evidence>
<protein>
    <submittedName>
        <fullName evidence="1">Uncharacterized protein</fullName>
    </submittedName>
</protein>
<organism evidence="1 2">
    <name type="scientific">Tupaia chinensis</name>
    <name type="common">Chinese tree shrew</name>
    <name type="synonym">Tupaia belangeri chinensis</name>
    <dbReference type="NCBI Taxonomy" id="246437"/>
    <lineage>
        <taxon>Eukaryota</taxon>
        <taxon>Metazoa</taxon>
        <taxon>Chordata</taxon>
        <taxon>Craniata</taxon>
        <taxon>Vertebrata</taxon>
        <taxon>Euteleostomi</taxon>
        <taxon>Mammalia</taxon>
        <taxon>Eutheria</taxon>
        <taxon>Euarchontoglires</taxon>
        <taxon>Scandentia</taxon>
        <taxon>Tupaiidae</taxon>
        <taxon>Tupaia</taxon>
    </lineage>
</organism>
<gene>
    <name evidence="1" type="ORF">TREES_T100001786</name>
</gene>
<proteinExistence type="predicted"/>
<reference evidence="2" key="2">
    <citation type="journal article" date="2013" name="Nat. Commun.">
        <title>Genome of the Chinese tree shrew.</title>
        <authorList>
            <person name="Fan Y."/>
            <person name="Huang Z.Y."/>
            <person name="Cao C.C."/>
            <person name="Chen C.S."/>
            <person name="Chen Y.X."/>
            <person name="Fan D.D."/>
            <person name="He J."/>
            <person name="Hou H.L."/>
            <person name="Hu L."/>
            <person name="Hu X.T."/>
            <person name="Jiang X.T."/>
            <person name="Lai R."/>
            <person name="Lang Y.S."/>
            <person name="Liang B."/>
            <person name="Liao S.G."/>
            <person name="Mu D."/>
            <person name="Ma Y.Y."/>
            <person name="Niu Y.Y."/>
            <person name="Sun X.Q."/>
            <person name="Xia J.Q."/>
            <person name="Xiao J."/>
            <person name="Xiong Z.Q."/>
            <person name="Xu L."/>
            <person name="Yang L."/>
            <person name="Zhang Y."/>
            <person name="Zhao W."/>
            <person name="Zhao X.D."/>
            <person name="Zheng Y.T."/>
            <person name="Zhou J.M."/>
            <person name="Zhu Y.B."/>
            <person name="Zhang G.J."/>
            <person name="Wang J."/>
            <person name="Yao Y.G."/>
        </authorList>
    </citation>
    <scope>NUCLEOTIDE SEQUENCE [LARGE SCALE GENOMIC DNA]</scope>
</reference>
<keyword evidence="2" id="KW-1185">Reference proteome</keyword>
<dbReference type="EMBL" id="KB320797">
    <property type="protein sequence ID" value="ELW63046.1"/>
    <property type="molecule type" value="Genomic_DNA"/>
</dbReference>
<reference evidence="2" key="1">
    <citation type="submission" date="2012-07" db="EMBL/GenBank/DDBJ databases">
        <title>Genome of the Chinese tree shrew, a rising model animal genetically related to primates.</title>
        <authorList>
            <person name="Zhang G."/>
            <person name="Fan Y."/>
            <person name="Yao Y."/>
            <person name="Huang Z."/>
        </authorList>
    </citation>
    <scope>NUCLEOTIDE SEQUENCE [LARGE SCALE GENOMIC DNA]</scope>
</reference>
<accession>L9KJW7</accession>
<dbReference type="AlphaFoldDB" id="L9KJW7"/>
<name>L9KJW7_TUPCH</name>
<dbReference type="InParanoid" id="L9KJW7"/>